<dbReference type="Pfam" id="PF00149">
    <property type="entry name" value="Metallophos"/>
    <property type="match status" value="1"/>
</dbReference>
<dbReference type="GO" id="GO:0016787">
    <property type="term" value="F:hydrolase activity"/>
    <property type="evidence" value="ECO:0007669"/>
    <property type="project" value="InterPro"/>
</dbReference>
<evidence type="ECO:0000259" key="1">
    <source>
        <dbReference type="Pfam" id="PF00149"/>
    </source>
</evidence>
<dbReference type="AlphaFoldDB" id="A0A1S8MEN9"/>
<dbReference type="RefSeq" id="WP_077832617.1">
    <property type="nucleotide sequence ID" value="NZ_CP096983.1"/>
</dbReference>
<dbReference type="InterPro" id="IPR004843">
    <property type="entry name" value="Calcineurin-like_PHP"/>
</dbReference>
<gene>
    <name evidence="2" type="ORF">CROST_032220</name>
</gene>
<feature type="domain" description="Calcineurin-like phosphoesterase" evidence="1">
    <location>
        <begin position="3"/>
        <end position="133"/>
    </location>
</feature>
<accession>A0A1S8MEN9</accession>
<dbReference type="SUPFAM" id="SSF56300">
    <property type="entry name" value="Metallo-dependent phosphatases"/>
    <property type="match status" value="1"/>
</dbReference>
<reference evidence="2 3" key="1">
    <citation type="submission" date="2022-04" db="EMBL/GenBank/DDBJ databases">
        <title>Genome sequence of C. roseum typestrain.</title>
        <authorList>
            <person name="Poehlein A."/>
            <person name="Schoch T."/>
            <person name="Duerre P."/>
            <person name="Daniel R."/>
        </authorList>
    </citation>
    <scope>NUCLEOTIDE SEQUENCE [LARGE SCALE GENOMIC DNA]</scope>
    <source>
        <strain evidence="2 3">DSM 7320</strain>
    </source>
</reference>
<name>A0A1S8MEN9_9CLOT</name>
<evidence type="ECO:0000313" key="2">
    <source>
        <dbReference type="EMBL" id="URZ12500.1"/>
    </source>
</evidence>
<sequence>MSKVFIIADTHFGDENIIAYEKRPFSSVEDMDNKMITLWNSVVDKEDTVFHLGDVGVYQLSKMKNIIEKLNGKKVLVMGNHDNYLTLNEWFECGFEEVYKYPIIYNEFVVMQHEPPQYINAETPFFYIYGHVHGTDMYKSVTKKSACVSVERWKYMPIDFNDLKERIDKLNN</sequence>
<keyword evidence="3" id="KW-1185">Reference proteome</keyword>
<dbReference type="KEGG" id="crw:CROST_032220"/>
<dbReference type="Proteomes" id="UP000190951">
    <property type="component" value="Chromosome"/>
</dbReference>
<protein>
    <recommendedName>
        <fullName evidence="1">Calcineurin-like phosphoesterase domain-containing protein</fullName>
    </recommendedName>
</protein>
<organism evidence="2 3">
    <name type="scientific">Clostridium felsineum</name>
    <dbReference type="NCBI Taxonomy" id="36839"/>
    <lineage>
        <taxon>Bacteria</taxon>
        <taxon>Bacillati</taxon>
        <taxon>Bacillota</taxon>
        <taxon>Clostridia</taxon>
        <taxon>Eubacteriales</taxon>
        <taxon>Clostridiaceae</taxon>
        <taxon>Clostridium</taxon>
    </lineage>
</organism>
<dbReference type="EMBL" id="CP096983">
    <property type="protein sequence ID" value="URZ12500.1"/>
    <property type="molecule type" value="Genomic_DNA"/>
</dbReference>
<dbReference type="InterPro" id="IPR029052">
    <property type="entry name" value="Metallo-depent_PP-like"/>
</dbReference>
<proteinExistence type="predicted"/>
<dbReference type="Gene3D" id="3.60.21.10">
    <property type="match status" value="1"/>
</dbReference>
<evidence type="ECO:0000313" key="3">
    <source>
        <dbReference type="Proteomes" id="UP000190951"/>
    </source>
</evidence>